<dbReference type="Pfam" id="PF16074">
    <property type="entry name" value="PilW"/>
    <property type="match status" value="1"/>
</dbReference>
<dbReference type="Proteomes" id="UP000000374">
    <property type="component" value="Chromosome"/>
</dbReference>
<dbReference type="RefSeq" id="WP_011808302.1">
    <property type="nucleotide sequence ID" value="NC_008786.1"/>
</dbReference>
<organism evidence="2 3">
    <name type="scientific">Verminephrobacter eiseniae (strain EF01-2)</name>
    <dbReference type="NCBI Taxonomy" id="391735"/>
    <lineage>
        <taxon>Bacteria</taxon>
        <taxon>Pseudomonadati</taxon>
        <taxon>Pseudomonadota</taxon>
        <taxon>Betaproteobacteria</taxon>
        <taxon>Burkholderiales</taxon>
        <taxon>Comamonadaceae</taxon>
        <taxon>Verminephrobacter</taxon>
    </lineage>
</organism>
<dbReference type="Pfam" id="PF07963">
    <property type="entry name" value="N_methyl"/>
    <property type="match status" value="1"/>
</dbReference>
<dbReference type="InterPro" id="IPR012902">
    <property type="entry name" value="N_methyl_site"/>
</dbReference>
<reference evidence="3" key="1">
    <citation type="submission" date="2006-12" db="EMBL/GenBank/DDBJ databases">
        <title>Complete sequence of chromosome 1 of Verminephrobacter eiseniae EF01-2.</title>
        <authorList>
            <person name="Copeland A."/>
            <person name="Lucas S."/>
            <person name="Lapidus A."/>
            <person name="Barry K."/>
            <person name="Detter J.C."/>
            <person name="Glavina del Rio T."/>
            <person name="Dalin E."/>
            <person name="Tice H."/>
            <person name="Pitluck S."/>
            <person name="Chertkov O."/>
            <person name="Brettin T."/>
            <person name="Bruce D."/>
            <person name="Han C."/>
            <person name="Tapia R."/>
            <person name="Gilna P."/>
            <person name="Schmutz J."/>
            <person name="Larimer F."/>
            <person name="Land M."/>
            <person name="Hauser L."/>
            <person name="Kyrpides N."/>
            <person name="Kim E."/>
            <person name="Stahl D."/>
            <person name="Richardson P."/>
        </authorList>
    </citation>
    <scope>NUCLEOTIDE SEQUENCE [LARGE SCALE GENOMIC DNA]</scope>
    <source>
        <strain evidence="3">EF01-2</strain>
    </source>
</reference>
<accession>A1WF79</accession>
<dbReference type="InterPro" id="IPR032092">
    <property type="entry name" value="PilW"/>
</dbReference>
<dbReference type="PROSITE" id="PS00409">
    <property type="entry name" value="PROKAR_NTER_METHYL"/>
    <property type="match status" value="1"/>
</dbReference>
<dbReference type="GeneID" id="76459206"/>
<feature type="compositionally biased region" description="Polar residues" evidence="1">
    <location>
        <begin position="193"/>
        <end position="203"/>
    </location>
</feature>
<evidence type="ECO:0000313" key="3">
    <source>
        <dbReference type="Proteomes" id="UP000000374"/>
    </source>
</evidence>
<dbReference type="eggNOG" id="COG4966">
    <property type="taxonomic scope" value="Bacteria"/>
</dbReference>
<name>A1WF79_VEREI</name>
<dbReference type="KEGG" id="vei:Veis_0502"/>
<gene>
    <name evidence="2" type="ordered locus">Veis_0502</name>
</gene>
<dbReference type="AlphaFoldDB" id="A1WF79"/>
<proteinExistence type="predicted"/>
<dbReference type="NCBIfam" id="TIGR02532">
    <property type="entry name" value="IV_pilin_GFxxxE"/>
    <property type="match status" value="1"/>
</dbReference>
<dbReference type="HOGENOM" id="CLU_723499_0_0_4"/>
<dbReference type="OrthoDB" id="5496259at2"/>
<protein>
    <submittedName>
        <fullName evidence="2">Tfp pilus assembly protein PilW-like protein</fullName>
    </submittedName>
</protein>
<feature type="region of interest" description="Disordered" evidence="1">
    <location>
        <begin position="159"/>
        <end position="207"/>
    </location>
</feature>
<dbReference type="EMBL" id="CP000542">
    <property type="protein sequence ID" value="ABM56286.1"/>
    <property type="molecule type" value="Genomic_DNA"/>
</dbReference>
<dbReference type="STRING" id="391735.Veis_0502"/>
<keyword evidence="3" id="KW-1185">Reference proteome</keyword>
<dbReference type="GO" id="GO:0043683">
    <property type="term" value="P:type IV pilus assembly"/>
    <property type="evidence" value="ECO:0007669"/>
    <property type="project" value="InterPro"/>
</dbReference>
<evidence type="ECO:0000313" key="2">
    <source>
        <dbReference type="EMBL" id="ABM56286.1"/>
    </source>
</evidence>
<evidence type="ECO:0000256" key="1">
    <source>
        <dbReference type="SAM" id="MobiDB-lite"/>
    </source>
</evidence>
<sequence length="353" mass="38078">MFKSIRAQQGLSLVELLVAMTISLVVMIAAAYVYLSARESQRAIDRTGSSRETGAFVMQMLGHEIRNAGFYPATVAPIFSDPAQQGMYDTYPPLPSDPRVATDWQNPAEGWPPAAFQAGIFGCDGGEFNVTTSTCPTVDADAADTLVINYFTSDTKTMGSNAGQRWDCTGHDVAPGEAGAGGDPSNDVRKKNSNGSPPTQTNEAIPPQLPVFVSNRFTLRDVRVADQFQEIGTKSLVCSGNGKSPHGATDETAYQSIIAGLEDLQFAYGIHNGTSMQFHTATQIDGNAPLLWRNVTVVRVCLLTRTLGGNTRLPGAPSTYRDCNGAEKDHPAGDTITRHVEEFGLRNNMKQYY</sequence>